<dbReference type="InterPro" id="IPR011705">
    <property type="entry name" value="BACK"/>
</dbReference>
<name>A0A7J6HNS7_CANSA</name>
<dbReference type="GO" id="GO:0031146">
    <property type="term" value="P:SCF-dependent proteasomal ubiquitin-dependent protein catabolic process"/>
    <property type="evidence" value="ECO:0007669"/>
    <property type="project" value="TreeGrafter"/>
</dbReference>
<reference evidence="4 5" key="1">
    <citation type="journal article" date="2020" name="bioRxiv">
        <title>Sequence and annotation of 42 cannabis genomes reveals extensive copy number variation in cannabinoid synthesis and pathogen resistance genes.</title>
        <authorList>
            <person name="Mckernan K.J."/>
            <person name="Helbert Y."/>
            <person name="Kane L.T."/>
            <person name="Ebling H."/>
            <person name="Zhang L."/>
            <person name="Liu B."/>
            <person name="Eaton Z."/>
            <person name="Mclaughlin S."/>
            <person name="Kingan S."/>
            <person name="Baybayan P."/>
            <person name="Concepcion G."/>
            <person name="Jordan M."/>
            <person name="Riva A."/>
            <person name="Barbazuk W."/>
            <person name="Harkins T."/>
        </authorList>
    </citation>
    <scope>NUCLEOTIDE SEQUENCE [LARGE SCALE GENOMIC DNA]</scope>
    <source>
        <strain evidence="5">cv. Jamaican Lion 4</strain>
        <tissue evidence="4">Leaf</tissue>
    </source>
</reference>
<dbReference type="CDD" id="cd18186">
    <property type="entry name" value="BTB_POZ_ZBTB_KLHL-like"/>
    <property type="match status" value="1"/>
</dbReference>
<dbReference type="Gene3D" id="3.80.10.10">
    <property type="entry name" value="Ribonuclease Inhibitor"/>
    <property type="match status" value="2"/>
</dbReference>
<dbReference type="SMART" id="SM00875">
    <property type="entry name" value="BACK"/>
    <property type="match status" value="1"/>
</dbReference>
<dbReference type="Pfam" id="PF00651">
    <property type="entry name" value="BTB"/>
    <property type="match status" value="1"/>
</dbReference>
<dbReference type="InterPro" id="IPR032675">
    <property type="entry name" value="LRR_dom_sf"/>
</dbReference>
<dbReference type="InterPro" id="IPR011333">
    <property type="entry name" value="SKP1/BTB/POZ_sf"/>
</dbReference>
<dbReference type="SUPFAM" id="SSF52047">
    <property type="entry name" value="RNI-like"/>
    <property type="match status" value="2"/>
</dbReference>
<organism evidence="4 5">
    <name type="scientific">Cannabis sativa</name>
    <name type="common">Hemp</name>
    <name type="synonym">Marijuana</name>
    <dbReference type="NCBI Taxonomy" id="3483"/>
    <lineage>
        <taxon>Eukaryota</taxon>
        <taxon>Viridiplantae</taxon>
        <taxon>Streptophyta</taxon>
        <taxon>Embryophyta</taxon>
        <taxon>Tracheophyta</taxon>
        <taxon>Spermatophyta</taxon>
        <taxon>Magnoliopsida</taxon>
        <taxon>eudicotyledons</taxon>
        <taxon>Gunneridae</taxon>
        <taxon>Pentapetalae</taxon>
        <taxon>rosids</taxon>
        <taxon>fabids</taxon>
        <taxon>Rosales</taxon>
        <taxon>Cannabaceae</taxon>
        <taxon>Cannabis</taxon>
    </lineage>
</organism>
<protein>
    <recommendedName>
        <fullName evidence="3">BTB domain-containing protein</fullName>
    </recommendedName>
</protein>
<dbReference type="Pfam" id="PF07707">
    <property type="entry name" value="BACK"/>
    <property type="match status" value="1"/>
</dbReference>
<dbReference type="Gene3D" id="1.25.40.420">
    <property type="match status" value="1"/>
</dbReference>
<comment type="pathway">
    <text evidence="2">Protein modification; protein ubiquitination.</text>
</comment>
<evidence type="ECO:0000313" key="4">
    <source>
        <dbReference type="EMBL" id="KAF4396379.1"/>
    </source>
</evidence>
<dbReference type="InterPro" id="IPR006553">
    <property type="entry name" value="Leu-rich_rpt_Cys-con_subtyp"/>
</dbReference>
<dbReference type="GO" id="GO:0019005">
    <property type="term" value="C:SCF ubiquitin ligase complex"/>
    <property type="evidence" value="ECO:0007669"/>
    <property type="project" value="TreeGrafter"/>
</dbReference>
<dbReference type="PANTHER" id="PTHR13318">
    <property type="entry name" value="PARTNER OF PAIRED, ISOFORM B-RELATED"/>
    <property type="match status" value="1"/>
</dbReference>
<evidence type="ECO:0000313" key="5">
    <source>
        <dbReference type="Proteomes" id="UP000583929"/>
    </source>
</evidence>
<feature type="domain" description="BTB" evidence="3">
    <location>
        <begin position="44"/>
        <end position="110"/>
    </location>
</feature>
<dbReference type="SMART" id="SM00367">
    <property type="entry name" value="LRR_CC"/>
    <property type="match status" value="7"/>
</dbReference>
<dbReference type="PANTHER" id="PTHR13318:SF95">
    <property type="entry name" value="F-BOX PROTEIN YLR352W"/>
    <property type="match status" value="1"/>
</dbReference>
<comment type="caution">
    <text evidence="4">The sequence shown here is derived from an EMBL/GenBank/DDBJ whole genome shotgun (WGS) entry which is preliminary data.</text>
</comment>
<dbReference type="InterPro" id="IPR000210">
    <property type="entry name" value="BTB/POZ_dom"/>
</dbReference>
<gene>
    <name evidence="4" type="ORF">G4B88_019179</name>
</gene>
<evidence type="ECO:0000259" key="3">
    <source>
        <dbReference type="PROSITE" id="PS50097"/>
    </source>
</evidence>
<dbReference type="PROSITE" id="PS50097">
    <property type="entry name" value="BTB"/>
    <property type="match status" value="1"/>
</dbReference>
<evidence type="ECO:0000256" key="2">
    <source>
        <dbReference type="ARBA" id="ARBA00004906"/>
    </source>
</evidence>
<comment type="function">
    <text evidence="1">May act as a substrate-specific adapter of an E3 ubiquitin-protein ligase complex (CUL3-RBX1-BTB) which mediates the ubiquitination and subsequent proteasomal degradation of target proteins.</text>
</comment>
<sequence>MASSSDDDNDFILLTITNPSQFEENIVSNQDLLLSTAEISSWDLPSILTFSTLRVQAHRTRLIEQSSYFHGMLSWSFSESQLDHISIEWELETFVNILKCIHGCSVDVTFDNVINFYEGALYFGVKVLLEKCKTWFLEVTSSTMPSQMQLDDLISIWNFGFKHANDYLPELCASYLAKNFMWAISCKSFVDVPYRLLQDCVKHPHLTIHNEMYLSDALFMWIDANTKDLNITKSNYIDILKEIRLSLLPLWFAAGKRRNCHYAKLVDKSITSVFTLLEISSAGSLSFLEGGDLKDFRIRVTEYSKKVNLSSCPQITSAILFMSLLPTLNCTKSMLRNTIKPLLAKLESLERDPFLISQGLLPMLSFEAVEEVDISKCDRLHLRAAIECFSMSFPSLKILKATYLLNFSTTTLRQLVLKCPAICEVDLAIDVSPIILEVPKNSLTSGLRPVDVSPLYKSKVSLSNIIKLTLEGRTELHDSDLLYIAKFCTNLQHLNLKGCTALTDVGMSDLICRCLRLKSIILCHTSFGLNSVLALCSDFHGYDNTTTQISESLAFNIQTLHIGNCKGVDETSLLKLLSETQMLKSLCLRDTHITDRALCSLRGSSLEMLDVSNTMVSGEALAHIIYRNTGLKCLRVKGCRNLFRCKCDATTMGEFSYLNSCGEVEIALGKTCRLHEISLGWGFSHFSMEALKPAITTLRKLTAGLGSSLGEAALVQLPSACPILESVALYFQVISDSIIVNIMESLRNLQVLALCYCFGDISIAAFKFFMPNLRKLQLERVNPWMTNEDLVILTQSFPNLAELSLLGCPLLDSDSQQIISHGWPGLLSIHLEECGSITENGVSSLLECVALEDLLLRHNGHGIQSSFILDAASKMPLLRQVSLDLCDASEGYLDIPPDDKKSYLRFVMIARCKSMECGLAFHCLEPRRKRVHKETLLLVRTSENVMRRVVKERIGCRDFE</sequence>
<dbReference type="SUPFAM" id="SSF54695">
    <property type="entry name" value="POZ domain"/>
    <property type="match status" value="1"/>
</dbReference>
<keyword evidence="5" id="KW-1185">Reference proteome</keyword>
<proteinExistence type="predicted"/>
<dbReference type="EMBL" id="JAATIQ010000036">
    <property type="protein sequence ID" value="KAF4396379.1"/>
    <property type="molecule type" value="Genomic_DNA"/>
</dbReference>
<evidence type="ECO:0000256" key="1">
    <source>
        <dbReference type="ARBA" id="ARBA00002668"/>
    </source>
</evidence>
<dbReference type="Gene3D" id="3.30.710.10">
    <property type="entry name" value="Potassium Channel Kv1.1, Chain A"/>
    <property type="match status" value="1"/>
</dbReference>
<dbReference type="AlphaFoldDB" id="A0A7J6HNS7"/>
<dbReference type="Proteomes" id="UP000583929">
    <property type="component" value="Unassembled WGS sequence"/>
</dbReference>
<accession>A0A7J6HNS7</accession>